<keyword evidence="2" id="KW-0378">Hydrolase</keyword>
<evidence type="ECO:0000313" key="3">
    <source>
        <dbReference type="Proteomes" id="UP001597508"/>
    </source>
</evidence>
<sequence>MDSLTQIVLGAACGEVALGKKIGNKAMLFGAIGGTIPDLDVLLGNLFYGNEIDQLAFHRGFMHSVVFACIASLVLGFILYELYNSGRRKDTTNLKDWIWLFFLSIFTHPILDSFTPYGTQLFLPFTDYRVAFNNISVADPFYTIPFLLTLIVAMFFKRSNPKRFKWTKAGIYISSTYLLFTIGNKLYMDSVFKKSFEKAEINYTRFSAQPTILNNFLWYSVAETNDRYYATFYSMFDKGDLATYMIPIPKNHDLLDMSHQDLEVLKWFSKDYFTLQKIDSTGQIIYKDLRYPLLKEDDANSSLFSFELVKNGDRWDTKPFQRDFEAGSIWEFIEGIYGRAFRDF</sequence>
<reference evidence="3" key="1">
    <citation type="journal article" date="2019" name="Int. J. Syst. Evol. Microbiol.">
        <title>The Global Catalogue of Microorganisms (GCM) 10K type strain sequencing project: providing services to taxonomists for standard genome sequencing and annotation.</title>
        <authorList>
            <consortium name="The Broad Institute Genomics Platform"/>
            <consortium name="The Broad Institute Genome Sequencing Center for Infectious Disease"/>
            <person name="Wu L."/>
            <person name="Ma J."/>
        </authorList>
    </citation>
    <scope>NUCLEOTIDE SEQUENCE [LARGE SCALE GENOMIC DNA]</scope>
    <source>
        <strain evidence="3">KCTC 52127</strain>
    </source>
</reference>
<name>A0ABW5LVD1_9FLAO</name>
<comment type="caution">
    <text evidence="2">The sequence shown here is derived from an EMBL/GenBank/DDBJ whole genome shotgun (WGS) entry which is preliminary data.</text>
</comment>
<accession>A0ABW5LVD1</accession>
<dbReference type="EMBL" id="JBHULH010000012">
    <property type="protein sequence ID" value="MFD2568710.1"/>
    <property type="molecule type" value="Genomic_DNA"/>
</dbReference>
<dbReference type="PANTHER" id="PTHR40031:SF1">
    <property type="entry name" value="MEMBRANE-BOUND METAL-DEPENDENT HYDROLASE"/>
    <property type="match status" value="1"/>
</dbReference>
<dbReference type="PANTHER" id="PTHR40031">
    <property type="entry name" value="HYPOTHETICAL MEMBRANE SPANNING PROTEIN"/>
    <property type="match status" value="1"/>
</dbReference>
<dbReference type="RefSeq" id="WP_379667417.1">
    <property type="nucleotide sequence ID" value="NZ_JBHULH010000012.1"/>
</dbReference>
<keyword evidence="1" id="KW-0812">Transmembrane</keyword>
<feature type="transmembrane region" description="Helical" evidence="1">
    <location>
        <begin position="131"/>
        <end position="156"/>
    </location>
</feature>
<feature type="transmembrane region" description="Helical" evidence="1">
    <location>
        <begin position="94"/>
        <end position="111"/>
    </location>
</feature>
<protein>
    <submittedName>
        <fullName evidence="2">Metal-dependent hydrolase</fullName>
    </submittedName>
</protein>
<dbReference type="Proteomes" id="UP001597508">
    <property type="component" value="Unassembled WGS sequence"/>
</dbReference>
<dbReference type="GO" id="GO:0016787">
    <property type="term" value="F:hydrolase activity"/>
    <property type="evidence" value="ECO:0007669"/>
    <property type="project" value="UniProtKB-KW"/>
</dbReference>
<keyword evidence="1" id="KW-1133">Transmembrane helix</keyword>
<dbReference type="Pfam" id="PF04307">
    <property type="entry name" value="YdjM"/>
    <property type="match status" value="1"/>
</dbReference>
<dbReference type="InterPro" id="IPR053170">
    <property type="entry name" value="Transcription_regulator"/>
</dbReference>
<keyword evidence="3" id="KW-1185">Reference proteome</keyword>
<dbReference type="InterPro" id="IPR007404">
    <property type="entry name" value="YdjM-like"/>
</dbReference>
<evidence type="ECO:0000256" key="1">
    <source>
        <dbReference type="SAM" id="Phobius"/>
    </source>
</evidence>
<proteinExistence type="predicted"/>
<evidence type="ECO:0000313" key="2">
    <source>
        <dbReference type="EMBL" id="MFD2568710.1"/>
    </source>
</evidence>
<keyword evidence="1" id="KW-0472">Membrane</keyword>
<gene>
    <name evidence="2" type="ORF">ACFSRZ_15145</name>
</gene>
<feature type="transmembrane region" description="Helical" evidence="1">
    <location>
        <begin position="60"/>
        <end position="82"/>
    </location>
</feature>
<organism evidence="2 3">
    <name type="scientific">Pseudotenacibaculum haliotis</name>
    <dbReference type="NCBI Taxonomy" id="1862138"/>
    <lineage>
        <taxon>Bacteria</taxon>
        <taxon>Pseudomonadati</taxon>
        <taxon>Bacteroidota</taxon>
        <taxon>Flavobacteriia</taxon>
        <taxon>Flavobacteriales</taxon>
        <taxon>Flavobacteriaceae</taxon>
        <taxon>Pseudotenacibaculum</taxon>
    </lineage>
</organism>